<dbReference type="InterPro" id="IPR014729">
    <property type="entry name" value="Rossmann-like_a/b/a_fold"/>
</dbReference>
<dbReference type="EC" id="2.7.7.4" evidence="4"/>
<dbReference type="SUPFAM" id="SSF88697">
    <property type="entry name" value="PUA domain-like"/>
    <property type="match status" value="1"/>
</dbReference>
<organism evidence="4 5">
    <name type="scientific">Methanocella conradii (strain DSM 24694 / JCM 17849 / CGMCC 1.5162 / HZ254)</name>
    <dbReference type="NCBI Taxonomy" id="1041930"/>
    <lineage>
        <taxon>Archaea</taxon>
        <taxon>Methanobacteriati</taxon>
        <taxon>Methanobacteriota</taxon>
        <taxon>Stenosarchaea group</taxon>
        <taxon>Methanomicrobia</taxon>
        <taxon>Methanocellales</taxon>
        <taxon>Methanocellaceae</taxon>
        <taxon>Methanocella</taxon>
    </lineage>
</organism>
<dbReference type="HOGENOM" id="CLU_022950_1_1_2"/>
<feature type="domain" description="ATP-sulfurylase PUA-like" evidence="3">
    <location>
        <begin position="8"/>
        <end position="170"/>
    </location>
</feature>
<dbReference type="InterPro" id="IPR024951">
    <property type="entry name" value="Sulfurylase_cat_dom"/>
</dbReference>
<dbReference type="Gene3D" id="3.40.50.620">
    <property type="entry name" value="HUPs"/>
    <property type="match status" value="1"/>
</dbReference>
<dbReference type="InterPro" id="IPR025980">
    <property type="entry name" value="ATP-Sase_PUA-like_dom"/>
</dbReference>
<dbReference type="Gene3D" id="3.10.400.10">
    <property type="entry name" value="Sulfate adenylyltransferase"/>
    <property type="match status" value="1"/>
</dbReference>
<feature type="domain" description="Sulphate adenylyltransferase catalytic" evidence="2">
    <location>
        <begin position="178"/>
        <end position="392"/>
    </location>
</feature>
<evidence type="ECO:0000256" key="1">
    <source>
        <dbReference type="ARBA" id="ARBA00005048"/>
    </source>
</evidence>
<dbReference type="PANTHER" id="PTHR43509">
    <property type="match status" value="1"/>
</dbReference>
<dbReference type="SUPFAM" id="SSF52374">
    <property type="entry name" value="Nucleotidylyl transferase"/>
    <property type="match status" value="1"/>
</dbReference>
<comment type="pathway">
    <text evidence="1">Sulfur metabolism; hydrogen sulfide biosynthesis; sulfite from sulfate: step 1/3.</text>
</comment>
<evidence type="ECO:0000259" key="2">
    <source>
        <dbReference type="Pfam" id="PF01747"/>
    </source>
</evidence>
<keyword evidence="4" id="KW-0548">Nucleotidyltransferase</keyword>
<dbReference type="KEGG" id="mez:Mtc_1661"/>
<evidence type="ECO:0000259" key="3">
    <source>
        <dbReference type="Pfam" id="PF14306"/>
    </source>
</evidence>
<dbReference type="AlphaFoldDB" id="H8I809"/>
<dbReference type="Proteomes" id="UP000005233">
    <property type="component" value="Chromosome"/>
</dbReference>
<protein>
    <submittedName>
        <fullName evidence="4">ATP sulfurylase (Sulfate adenylyltransferase)</fullName>
        <ecNumber evidence="4">2.7.7.4</ecNumber>
    </submittedName>
</protein>
<dbReference type="eggNOG" id="arCOG04191">
    <property type="taxonomic scope" value="Archaea"/>
</dbReference>
<dbReference type="PANTHER" id="PTHR43509:SF1">
    <property type="entry name" value="SULFATE ADENYLYLTRANSFERASE"/>
    <property type="match status" value="1"/>
</dbReference>
<dbReference type="GeneID" id="11971801"/>
<dbReference type="GO" id="GO:0004781">
    <property type="term" value="F:sulfate adenylyltransferase (ATP) activity"/>
    <property type="evidence" value="ECO:0007669"/>
    <property type="project" value="UniProtKB-EC"/>
</dbReference>
<evidence type="ECO:0000313" key="5">
    <source>
        <dbReference type="Proteomes" id="UP000005233"/>
    </source>
</evidence>
<name>H8I809_METCZ</name>
<dbReference type="RefSeq" id="WP_014406240.1">
    <property type="nucleotide sequence ID" value="NC_017034.1"/>
</dbReference>
<dbReference type="Pfam" id="PF14306">
    <property type="entry name" value="PUA_2"/>
    <property type="match status" value="1"/>
</dbReference>
<dbReference type="EMBL" id="CP003243">
    <property type="protein sequence ID" value="AFD00409.1"/>
    <property type="molecule type" value="Genomic_DNA"/>
</dbReference>
<dbReference type="Pfam" id="PF01747">
    <property type="entry name" value="ATP-sulfurylase"/>
    <property type="match status" value="1"/>
</dbReference>
<accession>H8I809</accession>
<keyword evidence="5" id="KW-1185">Reference proteome</keyword>
<dbReference type="STRING" id="1041930.Mtc_1661"/>
<keyword evidence="4" id="KW-0808">Transferase</keyword>
<proteinExistence type="predicted"/>
<gene>
    <name evidence="4" type="ordered locus">Mtc_1661</name>
</gene>
<sequence>MMSRPQLKLTNTVLEGKAREMALEEAAESLARGSNTIMIDDEAWITVEMIATGALSPCTGFMNAEDYSSVLHTGRLADGTPWPTPLSFAVAGERNQNVLKGLKKGDVATLINRNKEPVARIITEEVFEYDREERAQCVFGTTDKRHPGVRSIYERMGERSLAGKVELISRPHWGAFEKYRLTPAQCIDYFYNKKGARTVVGFITGANPVHRGHEHIHRTALENHDMLLIQPLVQLAKPEYIRSEYRIQAYEALLNKYYQRDRVLMSPLRVTYIFAGPREAVLHAIVARNFGATHFAIGRDHAGVGNYYGDYECQTIFDRLYEGGSKELGIELLSFSEVFYCARCGTTATENTCPHGKQYRIAISGTAIRELMRYGYMPPKEIVRPEVAAIAMQGIQPKGLDENGNSIYPVGSIVKKLFPFYLVAKRLGGKLREKPLSWESLTLEDVERALMDVRENSDRILGDIAREMELVFDARRDMAAQWINEASEYSRERQLQLIKALEEKVASADPNADNRMFQSKAEAERELEMAKYVYECMNSKGLDHKKMTWNPLKYSEYR</sequence>
<dbReference type="InterPro" id="IPR015947">
    <property type="entry name" value="PUA-like_sf"/>
</dbReference>
<reference evidence="4 5" key="1">
    <citation type="journal article" date="2012" name="J. Bacteriol.">
        <title>Complete genome sequence of a thermophilic methanogen, Methanocella conradii HZ254, isolated from Chinese rice field soil.</title>
        <authorList>
            <person name="Lu Z."/>
            <person name="Lu Y."/>
        </authorList>
    </citation>
    <scope>NUCLEOTIDE SEQUENCE [LARGE SCALE GENOMIC DNA]</scope>
    <source>
        <strain evidence="5">DSM 24694 / JCM 17849 / CGMCC 1.5162 / HZ254</strain>
    </source>
</reference>
<evidence type="ECO:0000313" key="4">
    <source>
        <dbReference type="EMBL" id="AFD00409.1"/>
    </source>
</evidence>